<evidence type="ECO:0000256" key="1">
    <source>
        <dbReference type="SAM" id="MobiDB-lite"/>
    </source>
</evidence>
<dbReference type="InterPro" id="IPR050768">
    <property type="entry name" value="UPF0353/GerABKA_families"/>
</dbReference>
<evidence type="ECO:0000259" key="2">
    <source>
        <dbReference type="Pfam" id="PF13519"/>
    </source>
</evidence>
<dbReference type="Proteomes" id="UP000185494">
    <property type="component" value="Chromosome 2"/>
</dbReference>
<accession>A0A1L7AMB3</accession>
<name>A0A1L7AMB3_9PROT</name>
<proteinExistence type="predicted"/>
<dbReference type="InterPro" id="IPR036465">
    <property type="entry name" value="vWFA_dom_sf"/>
</dbReference>
<evidence type="ECO:0000313" key="4">
    <source>
        <dbReference type="Proteomes" id="UP000185494"/>
    </source>
</evidence>
<dbReference type="RefSeq" id="WP_075800593.1">
    <property type="nucleotide sequence ID" value="NZ_CP015584.1"/>
</dbReference>
<dbReference type="AlphaFoldDB" id="A0A1L7AMB3"/>
<dbReference type="Gene3D" id="1.25.40.10">
    <property type="entry name" value="Tetratricopeptide repeat domain"/>
    <property type="match status" value="1"/>
</dbReference>
<dbReference type="EMBL" id="CP015584">
    <property type="protein sequence ID" value="APT59882.1"/>
    <property type="molecule type" value="Genomic_DNA"/>
</dbReference>
<gene>
    <name evidence="3" type="ORF">RGI145_21505</name>
</gene>
<dbReference type="PANTHER" id="PTHR22550:SF14">
    <property type="entry name" value="VWFA DOMAIN-CONTAINING PROTEIN"/>
    <property type="match status" value="1"/>
</dbReference>
<dbReference type="Gene3D" id="3.40.50.410">
    <property type="entry name" value="von Willebrand factor, type A domain"/>
    <property type="match status" value="1"/>
</dbReference>
<dbReference type="KEGG" id="rgi:RGI145_21505"/>
<feature type="compositionally biased region" description="Pro residues" evidence="1">
    <location>
        <begin position="473"/>
        <end position="483"/>
    </location>
</feature>
<dbReference type="SUPFAM" id="SSF53300">
    <property type="entry name" value="vWA-like"/>
    <property type="match status" value="1"/>
</dbReference>
<dbReference type="InterPro" id="IPR011990">
    <property type="entry name" value="TPR-like_helical_dom_sf"/>
</dbReference>
<dbReference type="Pfam" id="PF13519">
    <property type="entry name" value="VWA_2"/>
    <property type="match status" value="1"/>
</dbReference>
<dbReference type="PANTHER" id="PTHR22550">
    <property type="entry name" value="SPORE GERMINATION PROTEIN"/>
    <property type="match status" value="1"/>
</dbReference>
<dbReference type="STRING" id="257708.RGI145_21505"/>
<feature type="region of interest" description="Disordered" evidence="1">
    <location>
        <begin position="452"/>
        <end position="495"/>
    </location>
</feature>
<feature type="compositionally biased region" description="Basic and acidic residues" evidence="1">
    <location>
        <begin position="452"/>
        <end position="466"/>
    </location>
</feature>
<sequence length="525" mass="56068">MRDALANLHLLRPGWLLLLLPAAAAWWLDRTRLREAGGWSGVVSPSLLPWLLVTEGRAPRLRPGRCAAVLLAIAALALSGPSWRREPSPFVADQAPMMVALDVSRAGEPRLDAAKRKIRDLVEARGGARTGLLAYAGGAYLVLPPTGDPKLLETYLDALSPRIMPRDGRDAPAALAEALRQLDRQDGAGTVLLVTDSIPAAQGEAFDHARVGTRHAVVVLPPGVTAPEALDGARGATWIAPTPDTADIQAVMGAAQRHFAAASSDDPTLRWQDAGYAVLLLLVPLALLWSRRGFLALPLLLALSGLASAQEPVRATAAPATVPAAPDGGMAARLRDRFVSLWLTPDQRGRLAFGRGDFATAAALFTDPLWRGVALYRAGDFAGAVAALAASDTALGWYDRGNAEMLQPFAWDRALAAYDRALALRPAFPEAKANRALAAAFVAYQRALDEERARQSSDRMNEKPDDTIVDPNAPRPPPRPPSEQPQAAQQGLSDAEITAMWMRRVGGSPADFLRARFARQAEAPP</sequence>
<feature type="domain" description="VWFA" evidence="2">
    <location>
        <begin position="97"/>
        <end position="197"/>
    </location>
</feature>
<protein>
    <recommendedName>
        <fullName evidence="2">VWFA domain-containing protein</fullName>
    </recommendedName>
</protein>
<evidence type="ECO:0000313" key="3">
    <source>
        <dbReference type="EMBL" id="APT59882.1"/>
    </source>
</evidence>
<dbReference type="SUPFAM" id="SSF48452">
    <property type="entry name" value="TPR-like"/>
    <property type="match status" value="1"/>
</dbReference>
<reference evidence="3 4" key="1">
    <citation type="submission" date="2016-05" db="EMBL/GenBank/DDBJ databases">
        <title>Complete Genome and Methylome Analysis of Psychrotrophic Bacterial Isolates from Antarctic Lake Untersee.</title>
        <authorList>
            <person name="Fomenkov A."/>
            <person name="Akimov V.N."/>
            <person name="Vasilyeva L.V."/>
            <person name="Andersen D."/>
            <person name="Vincze T."/>
            <person name="Roberts R.J."/>
        </authorList>
    </citation>
    <scope>NUCLEOTIDE SEQUENCE [LARGE SCALE GENOMIC DNA]</scope>
    <source>
        <strain evidence="3 4">U14-5</strain>
    </source>
</reference>
<organism evidence="3 4">
    <name type="scientific">Roseomonas gilardii</name>
    <dbReference type="NCBI Taxonomy" id="257708"/>
    <lineage>
        <taxon>Bacteria</taxon>
        <taxon>Pseudomonadati</taxon>
        <taxon>Pseudomonadota</taxon>
        <taxon>Alphaproteobacteria</taxon>
        <taxon>Acetobacterales</taxon>
        <taxon>Roseomonadaceae</taxon>
        <taxon>Roseomonas</taxon>
    </lineage>
</organism>
<dbReference type="InterPro" id="IPR002035">
    <property type="entry name" value="VWF_A"/>
</dbReference>